<comment type="caution">
    <text evidence="1">The sequence shown here is derived from an EMBL/GenBank/DDBJ whole genome shotgun (WGS) entry which is preliminary data.</text>
</comment>
<dbReference type="Proteomes" id="UP000789901">
    <property type="component" value="Unassembled WGS sequence"/>
</dbReference>
<keyword evidence="2" id="KW-1185">Reference proteome</keyword>
<evidence type="ECO:0000313" key="1">
    <source>
        <dbReference type="EMBL" id="CAG8550999.1"/>
    </source>
</evidence>
<protein>
    <submittedName>
        <fullName evidence="1">21562_t:CDS:1</fullName>
    </submittedName>
</protein>
<feature type="non-terminal residue" evidence="1">
    <location>
        <position position="210"/>
    </location>
</feature>
<accession>A0ABN7UE71</accession>
<dbReference type="EMBL" id="CAJVQB010001807">
    <property type="protein sequence ID" value="CAG8550999.1"/>
    <property type="molecule type" value="Genomic_DNA"/>
</dbReference>
<sequence length="210" mass="24842">MPESQYAVFQDALTIPTVVRPSRPAFRCLEAVYWAVLKHTCLRPESQPLDAEDDNHSYKHQYKDEGLSDLIKFDTLKPSWLDKIDDSLIYIAFNCNNKMTQYELSLNPIWWRIINLSDPMIMTLMLEDVLLELNTKFSSLLKNWTILELEAERCLQFFKKMNDKINVNLSKIDENNFNKENNEDYKKILLLTLKDYTNPDIAFIFNLIQY</sequence>
<evidence type="ECO:0000313" key="2">
    <source>
        <dbReference type="Proteomes" id="UP000789901"/>
    </source>
</evidence>
<proteinExistence type="predicted"/>
<name>A0ABN7UE71_GIGMA</name>
<gene>
    <name evidence="1" type="ORF">GMARGA_LOCUS4558</name>
</gene>
<reference evidence="1 2" key="1">
    <citation type="submission" date="2021-06" db="EMBL/GenBank/DDBJ databases">
        <authorList>
            <person name="Kallberg Y."/>
            <person name="Tangrot J."/>
            <person name="Rosling A."/>
        </authorList>
    </citation>
    <scope>NUCLEOTIDE SEQUENCE [LARGE SCALE GENOMIC DNA]</scope>
    <source>
        <strain evidence="1 2">120-4 pot B 10/14</strain>
    </source>
</reference>
<organism evidence="1 2">
    <name type="scientific">Gigaspora margarita</name>
    <dbReference type="NCBI Taxonomy" id="4874"/>
    <lineage>
        <taxon>Eukaryota</taxon>
        <taxon>Fungi</taxon>
        <taxon>Fungi incertae sedis</taxon>
        <taxon>Mucoromycota</taxon>
        <taxon>Glomeromycotina</taxon>
        <taxon>Glomeromycetes</taxon>
        <taxon>Diversisporales</taxon>
        <taxon>Gigasporaceae</taxon>
        <taxon>Gigaspora</taxon>
    </lineage>
</organism>